<evidence type="ECO:0000256" key="2">
    <source>
        <dbReference type="ARBA" id="ARBA00022603"/>
    </source>
</evidence>
<evidence type="ECO:0000313" key="7">
    <source>
        <dbReference type="Proteomes" id="UP000236755"/>
    </source>
</evidence>
<dbReference type="OrthoDB" id="38200at2157"/>
<dbReference type="AlphaFoldDB" id="A0A1H3Y266"/>
<dbReference type="Pfam" id="PF01555">
    <property type="entry name" value="N6_N4_Mtase"/>
    <property type="match status" value="1"/>
</dbReference>
<proteinExistence type="inferred from homology"/>
<dbReference type="InterPro" id="IPR002941">
    <property type="entry name" value="DNA_methylase_N4/N6"/>
</dbReference>
<keyword evidence="7" id="KW-1185">Reference proteome</keyword>
<dbReference type="STRING" id="555874.SAMN04488065_1624"/>
<gene>
    <name evidence="6" type="ORF">SAMN04488065_1624</name>
</gene>
<reference evidence="6 7" key="1">
    <citation type="submission" date="2016-10" db="EMBL/GenBank/DDBJ databases">
        <authorList>
            <person name="de Groot N.N."/>
        </authorList>
    </citation>
    <scope>NUCLEOTIDE SEQUENCE [LARGE SCALE GENOMIC DNA]</scope>
    <source>
        <strain evidence="6 7">CGMCC 1.8712</strain>
    </source>
</reference>
<dbReference type="Proteomes" id="UP000236755">
    <property type="component" value="Unassembled WGS sequence"/>
</dbReference>
<keyword evidence="4" id="KW-0949">S-adenosyl-L-methionine</keyword>
<protein>
    <submittedName>
        <fullName evidence="6">DNA methylase</fullName>
    </submittedName>
</protein>
<feature type="domain" description="DNA methylase N-4/N-6" evidence="5">
    <location>
        <begin position="29"/>
        <end position="237"/>
    </location>
</feature>
<dbReference type="InterPro" id="IPR029063">
    <property type="entry name" value="SAM-dependent_MTases_sf"/>
</dbReference>
<dbReference type="InterPro" id="IPR002052">
    <property type="entry name" value="DNA_methylase_N6_adenine_CS"/>
</dbReference>
<accession>A0A1H3Y266</accession>
<dbReference type="SUPFAM" id="SSF53335">
    <property type="entry name" value="S-adenosyl-L-methionine-dependent methyltransferases"/>
    <property type="match status" value="1"/>
</dbReference>
<dbReference type="RefSeq" id="WP_092633751.1">
    <property type="nucleotide sequence ID" value="NZ_FNQT01000002.1"/>
</dbReference>
<dbReference type="PRINTS" id="PR00506">
    <property type="entry name" value="D21N6MTFRASE"/>
</dbReference>
<dbReference type="PROSITE" id="PS00092">
    <property type="entry name" value="N6_MTASE"/>
    <property type="match status" value="1"/>
</dbReference>
<evidence type="ECO:0000256" key="1">
    <source>
        <dbReference type="ARBA" id="ARBA00006594"/>
    </source>
</evidence>
<sequence length="262" mass="29561">MSDVPAAKSRGDLVYELQDMGEWEDVDADIAISDPPFGLEFDGKASNYNRDRSRVVDGYVEWDTDEYCDKATKLLDTLARNTTETGQAIVFSGMDNSHLLHQTVLDHDTWRLEGKLYWAYNFAPYCKKRPAHNIYELFWMVKGDEWSYSNECSFDHCQEGEANLSLLDIKRNYLKEMPKYPTRLPLEVVGVLLEHFSEPGDKVFDPLAGSGSVGIGAAGLGREAVLGDLNENAKEVFESTVDALEDDVFPEHNTNHTSLSEF</sequence>
<dbReference type="GO" id="GO:0032259">
    <property type="term" value="P:methylation"/>
    <property type="evidence" value="ECO:0007669"/>
    <property type="project" value="UniProtKB-KW"/>
</dbReference>
<name>A0A1H3Y266_9EURY</name>
<evidence type="ECO:0000313" key="6">
    <source>
        <dbReference type="EMBL" id="SEA05825.1"/>
    </source>
</evidence>
<evidence type="ECO:0000256" key="3">
    <source>
        <dbReference type="ARBA" id="ARBA00022679"/>
    </source>
</evidence>
<comment type="similarity">
    <text evidence="1">Belongs to the N(4)/N(6)-methyltransferase family.</text>
</comment>
<dbReference type="GO" id="GO:0008170">
    <property type="term" value="F:N-methyltransferase activity"/>
    <property type="evidence" value="ECO:0007669"/>
    <property type="project" value="InterPro"/>
</dbReference>
<organism evidence="6 7">
    <name type="scientific">Haloplanus vescus</name>
    <dbReference type="NCBI Taxonomy" id="555874"/>
    <lineage>
        <taxon>Archaea</taxon>
        <taxon>Methanobacteriati</taxon>
        <taxon>Methanobacteriota</taxon>
        <taxon>Stenosarchaea group</taxon>
        <taxon>Halobacteria</taxon>
        <taxon>Halobacteriales</taxon>
        <taxon>Haloferacaceae</taxon>
        <taxon>Haloplanus</taxon>
    </lineage>
</organism>
<dbReference type="Gene3D" id="3.40.50.150">
    <property type="entry name" value="Vaccinia Virus protein VP39"/>
    <property type="match status" value="1"/>
</dbReference>
<keyword evidence="2 6" id="KW-0489">Methyltransferase</keyword>
<evidence type="ECO:0000259" key="5">
    <source>
        <dbReference type="Pfam" id="PF01555"/>
    </source>
</evidence>
<dbReference type="GO" id="GO:0003677">
    <property type="term" value="F:DNA binding"/>
    <property type="evidence" value="ECO:0007669"/>
    <property type="project" value="InterPro"/>
</dbReference>
<dbReference type="EMBL" id="FNQT01000002">
    <property type="protein sequence ID" value="SEA05825.1"/>
    <property type="molecule type" value="Genomic_DNA"/>
</dbReference>
<evidence type="ECO:0000256" key="4">
    <source>
        <dbReference type="ARBA" id="ARBA00022691"/>
    </source>
</evidence>
<keyword evidence="3" id="KW-0808">Transferase</keyword>
<dbReference type="InterPro" id="IPR002295">
    <property type="entry name" value="N4/N6-MTase_EcoPI_Mod-like"/>
</dbReference>